<comment type="caution">
    <text evidence="4">The sequence shown here is derived from an EMBL/GenBank/DDBJ whole genome shotgun (WGS) entry which is preliminary data.</text>
</comment>
<proteinExistence type="predicted"/>
<dbReference type="Proteomes" id="UP001201812">
    <property type="component" value="Unassembled WGS sequence"/>
</dbReference>
<dbReference type="AlphaFoldDB" id="A0AAD4MVT2"/>
<evidence type="ECO:0000313" key="5">
    <source>
        <dbReference type="Proteomes" id="UP001201812"/>
    </source>
</evidence>
<keyword evidence="1" id="KW-0863">Zinc-finger</keyword>
<accession>A0AAD4MVT2</accession>
<keyword evidence="1" id="KW-0862">Zinc</keyword>
<dbReference type="EMBL" id="JAKKPZ010000033">
    <property type="protein sequence ID" value="KAI1708817.1"/>
    <property type="molecule type" value="Genomic_DNA"/>
</dbReference>
<dbReference type="PROSITE" id="PS50157">
    <property type="entry name" value="ZINC_FINGER_C2H2_2"/>
    <property type="match status" value="1"/>
</dbReference>
<feature type="compositionally biased region" description="Low complexity" evidence="2">
    <location>
        <begin position="112"/>
        <end position="140"/>
    </location>
</feature>
<feature type="domain" description="C2H2-type" evidence="3">
    <location>
        <begin position="748"/>
        <end position="776"/>
    </location>
</feature>
<protein>
    <submittedName>
        <fullName evidence="4">Zinc finger, C2H2 type</fullName>
    </submittedName>
</protein>
<gene>
    <name evidence="4" type="ORF">DdX_11571</name>
</gene>
<evidence type="ECO:0000256" key="1">
    <source>
        <dbReference type="PROSITE-ProRule" id="PRU00042"/>
    </source>
</evidence>
<evidence type="ECO:0000259" key="3">
    <source>
        <dbReference type="PROSITE" id="PS50157"/>
    </source>
</evidence>
<feature type="compositionally biased region" description="Polar residues" evidence="2">
    <location>
        <begin position="569"/>
        <end position="594"/>
    </location>
</feature>
<dbReference type="GO" id="GO:0008270">
    <property type="term" value="F:zinc ion binding"/>
    <property type="evidence" value="ECO:0007669"/>
    <property type="project" value="UniProtKB-KW"/>
</dbReference>
<dbReference type="SMART" id="SM00355">
    <property type="entry name" value="ZnF_C2H2"/>
    <property type="match status" value="4"/>
</dbReference>
<sequence>MQSDIFQEVYLRAYIQEQQRILQTKQLEKSISPIMSNSVSESYPYHTRNQMVSPIGSNMTPWAFQTMQLARQQQIQSTVQYSTMQYPAHSHNNTFVRPQYPTIGPMETRNLSQNNQSQSITSNSLAHLTTSQPTTSQTEPARQSLSNNPQQFQNHQSAKYPQQSQSVRQQTMTETEAIQLVRWRELLRQQENFQLIQQASQSQLTSQILPQAHQNTYQAAQSPYQTSQMVPHGQTNNEIATNGVPNNVTNQQTARPQMTAPPYPISEINLYPSVPRSIWYQQTTTSQNAAINDNNYARAPTTTSNATNVVTSTYDKIHEPIKPTPIKRSTTNSQQTTQSLQYVTPHIMAACKIQGTTSIPTSSSCTNSSNFPEVSQKGYQQFETTPTSSENNTVPFMINIGEGFTLNIGEQNGSNSATPRKTPEPRRSRNEPEVEIIEPPKKKSKADISDNATETAVKIQDLSKYIPSDTDCSPKEDLGKVMSLSINQNSKGKTVLEMTPQQLCAMQTFLRHVHPKSDNTDAKTSATSNAESPKGTTSVEIEEKTQNDNARQKCEEVCVVVISDNKAESSTSSAQTPVLSTQSVPSAHDAQNGNGDFAAKDKRSNSLSQPQCPASDENLIAKEKRSSSVSQAEFLRPQAPVSCSPCLTLPITTNKGIIVSASISQRASTSTSVDDEEDFVDVVGGVDGVPTNPTRLQRKAHIDFFRKIKAFRNRHEKSLECQMCQETIHNTEVGIRSHVHQHSDRPLFVCKICQKGYKEQHLIFEHICESHPGKNRQHYEDRRDMGQLSEILLSCFPRSGVKSRSTYTDCLDKVLSIAKENEWDQVTCTLCDKKVNAQRTNIVKHLHLHPCYRCKKCKFVSNAESEQIGHQAQHHPTDNNTATNPSTTPIAFESVEKAGTNDQGYNISMALEIFRLCS</sequence>
<feature type="region of interest" description="Disordered" evidence="2">
    <location>
        <begin position="99"/>
        <end position="171"/>
    </location>
</feature>
<feature type="compositionally biased region" description="Polar residues" evidence="2">
    <location>
        <begin position="141"/>
        <end position="171"/>
    </location>
</feature>
<keyword evidence="5" id="KW-1185">Reference proteome</keyword>
<name>A0AAD4MVT2_9BILA</name>
<feature type="region of interest" description="Disordered" evidence="2">
    <location>
        <begin position="407"/>
        <end position="450"/>
    </location>
</feature>
<reference evidence="4" key="1">
    <citation type="submission" date="2022-01" db="EMBL/GenBank/DDBJ databases">
        <title>Genome Sequence Resource for Two Populations of Ditylenchus destructor, the Migratory Endoparasitic Phytonematode.</title>
        <authorList>
            <person name="Zhang H."/>
            <person name="Lin R."/>
            <person name="Xie B."/>
        </authorList>
    </citation>
    <scope>NUCLEOTIDE SEQUENCE</scope>
    <source>
        <strain evidence="4">BazhouSP</strain>
    </source>
</reference>
<feature type="compositionally biased region" description="Polar residues" evidence="2">
    <location>
        <begin position="522"/>
        <end position="539"/>
    </location>
</feature>
<dbReference type="PROSITE" id="PS00028">
    <property type="entry name" value="ZINC_FINGER_C2H2_1"/>
    <property type="match status" value="1"/>
</dbReference>
<organism evidence="4 5">
    <name type="scientific">Ditylenchus destructor</name>
    <dbReference type="NCBI Taxonomy" id="166010"/>
    <lineage>
        <taxon>Eukaryota</taxon>
        <taxon>Metazoa</taxon>
        <taxon>Ecdysozoa</taxon>
        <taxon>Nematoda</taxon>
        <taxon>Chromadorea</taxon>
        <taxon>Rhabditida</taxon>
        <taxon>Tylenchina</taxon>
        <taxon>Tylenchomorpha</taxon>
        <taxon>Sphaerularioidea</taxon>
        <taxon>Anguinidae</taxon>
        <taxon>Anguininae</taxon>
        <taxon>Ditylenchus</taxon>
    </lineage>
</organism>
<feature type="region of interest" description="Disordered" evidence="2">
    <location>
        <begin position="569"/>
        <end position="625"/>
    </location>
</feature>
<dbReference type="InterPro" id="IPR013087">
    <property type="entry name" value="Znf_C2H2_type"/>
</dbReference>
<feature type="region of interest" description="Disordered" evidence="2">
    <location>
        <begin position="515"/>
        <end position="548"/>
    </location>
</feature>
<evidence type="ECO:0000313" key="4">
    <source>
        <dbReference type="EMBL" id="KAI1708817.1"/>
    </source>
</evidence>
<evidence type="ECO:0000256" key="2">
    <source>
        <dbReference type="SAM" id="MobiDB-lite"/>
    </source>
</evidence>
<keyword evidence="1" id="KW-0479">Metal-binding</keyword>
<feature type="compositionally biased region" description="Polar residues" evidence="2">
    <location>
        <begin position="408"/>
        <end position="419"/>
    </location>
</feature>
<feature type="compositionally biased region" description="Basic and acidic residues" evidence="2">
    <location>
        <begin position="421"/>
        <end position="448"/>
    </location>
</feature>